<dbReference type="Proteomes" id="UP001165064">
    <property type="component" value="Unassembled WGS sequence"/>
</dbReference>
<protein>
    <submittedName>
        <fullName evidence="1">Unnamed protein product</fullName>
    </submittedName>
</protein>
<evidence type="ECO:0000313" key="2">
    <source>
        <dbReference type="Proteomes" id="UP001165064"/>
    </source>
</evidence>
<proteinExistence type="predicted"/>
<accession>A0ACB5U9I5</accession>
<name>A0ACB5U9I5_AMBMO</name>
<reference evidence="1" key="1">
    <citation type="submission" date="2023-04" db="EMBL/GenBank/DDBJ databases">
        <title>Ambrosiozyma monospora NBRC 10751.</title>
        <authorList>
            <person name="Ichikawa N."/>
            <person name="Sato H."/>
            <person name="Tonouchi N."/>
        </authorList>
    </citation>
    <scope>NUCLEOTIDE SEQUENCE</scope>
    <source>
        <strain evidence="1">NBRC 10751</strain>
    </source>
</reference>
<dbReference type="EMBL" id="BSXS01014236">
    <property type="protein sequence ID" value="GMF05164.1"/>
    <property type="molecule type" value="Genomic_DNA"/>
</dbReference>
<evidence type="ECO:0000313" key="1">
    <source>
        <dbReference type="EMBL" id="GMF05164.1"/>
    </source>
</evidence>
<gene>
    <name evidence="1" type="ORF">Amon02_001223800</name>
</gene>
<sequence length="145" mass="16148">MMIAGLQAMSNVKVIFESVVLTEYYISDTEMRLLIREKIKTLTLIGWAINLLSISSSHSYMLPPDLNIDVLLLVDGNGISTIKLMHMDVAKLDIKCGASGNGYDASFSRCNISQFSSLKKLVFQGIIDQYSFHSVPSSIVEFMLF</sequence>
<keyword evidence="2" id="KW-1185">Reference proteome</keyword>
<comment type="caution">
    <text evidence="1">The sequence shown here is derived from an EMBL/GenBank/DDBJ whole genome shotgun (WGS) entry which is preliminary data.</text>
</comment>
<organism evidence="1 2">
    <name type="scientific">Ambrosiozyma monospora</name>
    <name type="common">Yeast</name>
    <name type="synonym">Endomycopsis monosporus</name>
    <dbReference type="NCBI Taxonomy" id="43982"/>
    <lineage>
        <taxon>Eukaryota</taxon>
        <taxon>Fungi</taxon>
        <taxon>Dikarya</taxon>
        <taxon>Ascomycota</taxon>
        <taxon>Saccharomycotina</taxon>
        <taxon>Pichiomycetes</taxon>
        <taxon>Pichiales</taxon>
        <taxon>Pichiaceae</taxon>
        <taxon>Ambrosiozyma</taxon>
    </lineage>
</organism>